<dbReference type="PANTHER" id="PTHR41390">
    <property type="entry name" value="CHROMOSOME 7, WHOLE GENOME SHOTGUN SEQUENCE"/>
    <property type="match status" value="1"/>
</dbReference>
<feature type="transmembrane region" description="Helical" evidence="2">
    <location>
        <begin position="120"/>
        <end position="138"/>
    </location>
</feature>
<dbReference type="AlphaFoldDB" id="A0A370TW47"/>
<proteinExistence type="predicted"/>
<keyword evidence="2" id="KW-1133">Transmembrane helix</keyword>
<name>A0A370TW47_9HELO</name>
<feature type="compositionally biased region" description="Polar residues" evidence="1">
    <location>
        <begin position="214"/>
        <end position="223"/>
    </location>
</feature>
<feature type="region of interest" description="Disordered" evidence="1">
    <location>
        <begin position="203"/>
        <end position="223"/>
    </location>
</feature>
<evidence type="ECO:0000313" key="4">
    <source>
        <dbReference type="Proteomes" id="UP000254866"/>
    </source>
</evidence>
<keyword evidence="4" id="KW-1185">Reference proteome</keyword>
<organism evidence="3 4">
    <name type="scientific">Venustampulla echinocandica</name>
    <dbReference type="NCBI Taxonomy" id="2656787"/>
    <lineage>
        <taxon>Eukaryota</taxon>
        <taxon>Fungi</taxon>
        <taxon>Dikarya</taxon>
        <taxon>Ascomycota</taxon>
        <taxon>Pezizomycotina</taxon>
        <taxon>Leotiomycetes</taxon>
        <taxon>Helotiales</taxon>
        <taxon>Pleuroascaceae</taxon>
        <taxon>Venustampulla</taxon>
    </lineage>
</organism>
<gene>
    <name evidence="3" type="ORF">BP5553_04082</name>
</gene>
<feature type="transmembrane region" description="Helical" evidence="2">
    <location>
        <begin position="58"/>
        <end position="76"/>
    </location>
</feature>
<dbReference type="OrthoDB" id="5565730at2759"/>
<protein>
    <submittedName>
        <fullName evidence="3">Uncharacterized protein</fullName>
    </submittedName>
</protein>
<keyword evidence="2" id="KW-0472">Membrane</keyword>
<reference evidence="3 4" key="1">
    <citation type="journal article" date="2018" name="IMA Fungus">
        <title>IMA Genome-F 9: Draft genome sequence of Annulohypoxylon stygium, Aspergillus mulundensis, Berkeleyomyces basicola (syn. Thielaviopsis basicola), Ceratocystis smalleyi, two Cercospora beticola strains, Coleophoma cylindrospora, Fusarium fracticaudum, Phialophora cf. hyalina, and Morchella septimelata.</title>
        <authorList>
            <person name="Wingfield B.D."/>
            <person name="Bills G.F."/>
            <person name="Dong Y."/>
            <person name="Huang W."/>
            <person name="Nel W.J."/>
            <person name="Swalarsk-Parry B.S."/>
            <person name="Vaghefi N."/>
            <person name="Wilken P.M."/>
            <person name="An Z."/>
            <person name="de Beer Z.W."/>
            <person name="De Vos L."/>
            <person name="Chen L."/>
            <person name="Duong T.A."/>
            <person name="Gao Y."/>
            <person name="Hammerbacher A."/>
            <person name="Kikkert J.R."/>
            <person name="Li Y."/>
            <person name="Li H."/>
            <person name="Li K."/>
            <person name="Li Q."/>
            <person name="Liu X."/>
            <person name="Ma X."/>
            <person name="Naidoo K."/>
            <person name="Pethybridge S.J."/>
            <person name="Sun J."/>
            <person name="Steenkamp E.T."/>
            <person name="van der Nest M.A."/>
            <person name="van Wyk S."/>
            <person name="Wingfield M.J."/>
            <person name="Xiong C."/>
            <person name="Yue Q."/>
            <person name="Zhang X."/>
        </authorList>
    </citation>
    <scope>NUCLEOTIDE SEQUENCE [LARGE SCALE GENOMIC DNA]</scope>
    <source>
        <strain evidence="3 4">BP 5553</strain>
    </source>
</reference>
<dbReference type="Proteomes" id="UP000254866">
    <property type="component" value="Unassembled WGS sequence"/>
</dbReference>
<dbReference type="GeneID" id="43596931"/>
<evidence type="ECO:0000313" key="3">
    <source>
        <dbReference type="EMBL" id="RDL39742.1"/>
    </source>
</evidence>
<evidence type="ECO:0000256" key="2">
    <source>
        <dbReference type="SAM" id="Phobius"/>
    </source>
</evidence>
<keyword evidence="2" id="KW-0812">Transmembrane</keyword>
<dbReference type="RefSeq" id="XP_031872398.1">
    <property type="nucleotide sequence ID" value="XM_032012705.1"/>
</dbReference>
<comment type="caution">
    <text evidence="3">The sequence shown here is derived from an EMBL/GenBank/DDBJ whole genome shotgun (WGS) entry which is preliminary data.</text>
</comment>
<feature type="region of interest" description="Disordered" evidence="1">
    <location>
        <begin position="1"/>
        <end position="20"/>
    </location>
</feature>
<evidence type="ECO:0000256" key="1">
    <source>
        <dbReference type="SAM" id="MobiDB-lite"/>
    </source>
</evidence>
<accession>A0A370TW47</accession>
<sequence>MGTSTVTGGGPNPSPRKNGFPPEIIDIIGPALQLGGLAGMSGVIIGGFAGVVVSNTPMLFALASGVQWFTLGSTFWTARGCLLSSWDGGKITPREKVSVSAFSGGIAGTMGGFLRGRKNIVPGAIIFTAIGGIGQYVYNAMDARKTLAAENASVGQEKYSWMNSKWSPVKQLSDAEYGDMMREKLLRVNAEIALIDESIEALQSEKREMPGSTPRPNGTNDSR</sequence>
<dbReference type="EMBL" id="NPIC01000002">
    <property type="protein sequence ID" value="RDL39742.1"/>
    <property type="molecule type" value="Genomic_DNA"/>
</dbReference>
<dbReference type="PANTHER" id="PTHR41390:SF1">
    <property type="entry name" value="NADH-UBIQUINONE OXIDOREDUCTASE 213 KDA SUBUNIT"/>
    <property type="match status" value="1"/>
</dbReference>
<dbReference type="STRING" id="2656787.A0A370TW47"/>
<feature type="transmembrane region" description="Helical" evidence="2">
    <location>
        <begin position="31"/>
        <end position="52"/>
    </location>
</feature>